<comment type="caution">
    <text evidence="3">The sequence shown here is derived from an EMBL/GenBank/DDBJ whole genome shotgun (WGS) entry which is preliminary data.</text>
</comment>
<name>A0A512PG12_9CELL</name>
<feature type="domain" description="Transcription regulator PadR N-terminal" evidence="1">
    <location>
        <begin position="13"/>
        <end position="87"/>
    </location>
</feature>
<organism evidence="3 4">
    <name type="scientific">Cellulomonas soli</name>
    <dbReference type="NCBI Taxonomy" id="931535"/>
    <lineage>
        <taxon>Bacteria</taxon>
        <taxon>Bacillati</taxon>
        <taxon>Actinomycetota</taxon>
        <taxon>Actinomycetes</taxon>
        <taxon>Micrococcales</taxon>
        <taxon>Cellulomonadaceae</taxon>
        <taxon>Cellulomonas</taxon>
    </lineage>
</organism>
<dbReference type="Gene3D" id="1.10.10.10">
    <property type="entry name" value="Winged helix-like DNA-binding domain superfamily/Winged helix DNA-binding domain"/>
    <property type="match status" value="1"/>
</dbReference>
<dbReference type="Pfam" id="PF10400">
    <property type="entry name" value="Vir_act_alpha_C"/>
    <property type="match status" value="1"/>
</dbReference>
<dbReference type="InterPro" id="IPR005149">
    <property type="entry name" value="Tscrpt_reg_PadR_N"/>
</dbReference>
<dbReference type="EMBL" id="BKAL01000010">
    <property type="protein sequence ID" value="GEP70092.1"/>
    <property type="molecule type" value="Genomic_DNA"/>
</dbReference>
<dbReference type="AlphaFoldDB" id="A0A512PG12"/>
<dbReference type="InterPro" id="IPR018309">
    <property type="entry name" value="Tscrpt_reg_PadR_C"/>
</dbReference>
<protein>
    <submittedName>
        <fullName evidence="3">PadR family transcriptional regulator</fullName>
    </submittedName>
</protein>
<feature type="domain" description="Transcription regulator PadR C-terminal" evidence="2">
    <location>
        <begin position="111"/>
        <end position="178"/>
    </location>
</feature>
<evidence type="ECO:0000259" key="1">
    <source>
        <dbReference type="Pfam" id="PF03551"/>
    </source>
</evidence>
<dbReference type="InterPro" id="IPR036390">
    <property type="entry name" value="WH_DNA-bd_sf"/>
</dbReference>
<dbReference type="Pfam" id="PF03551">
    <property type="entry name" value="PadR"/>
    <property type="match status" value="1"/>
</dbReference>
<evidence type="ECO:0000259" key="2">
    <source>
        <dbReference type="Pfam" id="PF10400"/>
    </source>
</evidence>
<dbReference type="PANTHER" id="PTHR33169">
    <property type="entry name" value="PADR-FAMILY TRANSCRIPTIONAL REGULATOR"/>
    <property type="match status" value="1"/>
</dbReference>
<accession>A0A512PG12</accession>
<dbReference type="PANTHER" id="PTHR33169:SF27">
    <property type="entry name" value="TRANSCRIPTIONAL REGULATOR PADR FAMILY PROTEIN"/>
    <property type="match status" value="1"/>
</dbReference>
<proteinExistence type="predicted"/>
<dbReference type="SUPFAM" id="SSF46785">
    <property type="entry name" value="Winged helix' DNA-binding domain"/>
    <property type="match status" value="1"/>
</dbReference>
<evidence type="ECO:0000313" key="4">
    <source>
        <dbReference type="Proteomes" id="UP000321798"/>
    </source>
</evidence>
<sequence length="212" mass="24037">MRAELSAVAVLALALLHERPMHPYQVHQVLTQRGDTRLVRVSPGAVYHAVERLERDGLAQVVGTDRDGRRPERTTYEITADGRAAFATRVRALLGEDHPSYPLFTVGLAECHELPEADVTAALAQRRTRTVDRLDEMNRRLQAIRDRGLPRHYLLDVEYEIAHLRTEIDWLDRTLRELTTGALDWDAPLPEHFVRAARTLDTDALTPTENAP</sequence>
<keyword evidence="4" id="KW-1185">Reference proteome</keyword>
<dbReference type="RefSeq" id="WP_223203661.1">
    <property type="nucleotide sequence ID" value="NZ_BAABBJ010000002.1"/>
</dbReference>
<dbReference type="Proteomes" id="UP000321798">
    <property type="component" value="Unassembled WGS sequence"/>
</dbReference>
<evidence type="ECO:0000313" key="3">
    <source>
        <dbReference type="EMBL" id="GEP70092.1"/>
    </source>
</evidence>
<gene>
    <name evidence="3" type="ORF">CSO01_28070</name>
</gene>
<dbReference type="InterPro" id="IPR052509">
    <property type="entry name" value="Metal_resp_DNA-bind_regulator"/>
</dbReference>
<dbReference type="InterPro" id="IPR036388">
    <property type="entry name" value="WH-like_DNA-bd_sf"/>
</dbReference>
<reference evidence="3 4" key="1">
    <citation type="submission" date="2019-07" db="EMBL/GenBank/DDBJ databases">
        <title>Whole genome shotgun sequence of Cellulomonas soli NBRC 109434.</title>
        <authorList>
            <person name="Hosoyama A."/>
            <person name="Uohara A."/>
            <person name="Ohji S."/>
            <person name="Ichikawa N."/>
        </authorList>
    </citation>
    <scope>NUCLEOTIDE SEQUENCE [LARGE SCALE GENOMIC DNA]</scope>
    <source>
        <strain evidence="3 4">NBRC 109434</strain>
    </source>
</reference>